<organism evidence="1 2">
    <name type="scientific">Araneus ventricosus</name>
    <name type="common">Orbweaver spider</name>
    <name type="synonym">Epeira ventricosa</name>
    <dbReference type="NCBI Taxonomy" id="182803"/>
    <lineage>
        <taxon>Eukaryota</taxon>
        <taxon>Metazoa</taxon>
        <taxon>Ecdysozoa</taxon>
        <taxon>Arthropoda</taxon>
        <taxon>Chelicerata</taxon>
        <taxon>Arachnida</taxon>
        <taxon>Araneae</taxon>
        <taxon>Araneomorphae</taxon>
        <taxon>Entelegynae</taxon>
        <taxon>Araneoidea</taxon>
        <taxon>Araneidae</taxon>
        <taxon>Araneus</taxon>
    </lineage>
</organism>
<reference evidence="1 2" key="1">
    <citation type="journal article" date="2019" name="Sci. Rep.">
        <title>Orb-weaving spider Araneus ventricosus genome elucidates the spidroin gene catalogue.</title>
        <authorList>
            <person name="Kono N."/>
            <person name="Nakamura H."/>
            <person name="Ohtoshi R."/>
            <person name="Moran D.A.P."/>
            <person name="Shinohara A."/>
            <person name="Yoshida Y."/>
            <person name="Fujiwara M."/>
            <person name="Mori M."/>
            <person name="Tomita M."/>
            <person name="Arakawa K."/>
        </authorList>
    </citation>
    <scope>NUCLEOTIDE SEQUENCE [LARGE SCALE GENOMIC DNA]</scope>
</reference>
<keyword evidence="2" id="KW-1185">Reference proteome</keyword>
<protein>
    <submittedName>
        <fullName evidence="1">Uncharacterized protein</fullName>
    </submittedName>
</protein>
<accession>A0A4Y2CTN3</accession>
<evidence type="ECO:0000313" key="1">
    <source>
        <dbReference type="EMBL" id="GBM07831.1"/>
    </source>
</evidence>
<dbReference type="AlphaFoldDB" id="A0A4Y2CTN3"/>
<comment type="caution">
    <text evidence="1">The sequence shown here is derived from an EMBL/GenBank/DDBJ whole genome shotgun (WGS) entry which is preliminary data.</text>
</comment>
<proteinExistence type="predicted"/>
<dbReference type="OrthoDB" id="10549686at2759"/>
<dbReference type="EMBL" id="BGPR01000247">
    <property type="protein sequence ID" value="GBM07831.1"/>
    <property type="molecule type" value="Genomic_DNA"/>
</dbReference>
<evidence type="ECO:0000313" key="2">
    <source>
        <dbReference type="Proteomes" id="UP000499080"/>
    </source>
</evidence>
<gene>
    <name evidence="1" type="ORF">AVEN_33110_1</name>
</gene>
<dbReference type="Proteomes" id="UP000499080">
    <property type="component" value="Unassembled WGS sequence"/>
</dbReference>
<name>A0A4Y2CTN3_ARAVE</name>
<sequence length="104" mass="11413">MVSRADNKRCEKSVDVNSSIDLFTWGIIQVPKDIWALAESKVFAPIPPPINEPWQRSNAAILLAEQNAGRAIGLMKPGADSSPGTRKPDFMAGAFLCQTKKRVF</sequence>